<dbReference type="SMART" id="SM00060">
    <property type="entry name" value="FN3"/>
    <property type="match status" value="2"/>
</dbReference>
<dbReference type="SUPFAM" id="SSF49265">
    <property type="entry name" value="Fibronectin type III"/>
    <property type="match status" value="2"/>
</dbReference>
<dbReference type="GO" id="GO:0016798">
    <property type="term" value="F:hydrolase activity, acting on glycosyl bonds"/>
    <property type="evidence" value="ECO:0007669"/>
    <property type="project" value="UniProtKB-KW"/>
</dbReference>
<evidence type="ECO:0000313" key="5">
    <source>
        <dbReference type="Proteomes" id="UP000077868"/>
    </source>
</evidence>
<keyword evidence="5" id="KW-1185">Reference proteome</keyword>
<feature type="domain" description="Fibronectin type-III" evidence="3">
    <location>
        <begin position="26"/>
        <end position="196"/>
    </location>
</feature>
<dbReference type="InterPro" id="IPR003961">
    <property type="entry name" value="FN3_dom"/>
</dbReference>
<name>A0A1A9GIU7_9ACTN</name>
<proteinExistence type="predicted"/>
<dbReference type="Gene3D" id="2.60.40.10">
    <property type="entry name" value="Immunoglobulins"/>
    <property type="match status" value="1"/>
</dbReference>
<evidence type="ECO:0000256" key="1">
    <source>
        <dbReference type="ARBA" id="ARBA00023295"/>
    </source>
</evidence>
<dbReference type="AlphaFoldDB" id="A0A1A9GIU7"/>
<reference evidence="4 5" key="1">
    <citation type="submission" date="2016-03" db="EMBL/GenBank/DDBJ databases">
        <title>Complete genome sequence of a soil Actinobacterium, Nocardioides dokdonensis FR1436.</title>
        <authorList>
            <person name="Kwon S.-K."/>
            <person name="Kim K."/>
            <person name="Kim J.F."/>
        </authorList>
    </citation>
    <scope>NUCLEOTIDE SEQUENCE [LARGE SCALE GENOMIC DNA]</scope>
    <source>
        <strain evidence="4 5">FR1436</strain>
    </source>
</reference>
<keyword evidence="1" id="KW-0378">Hydrolase</keyword>
<accession>A0A1A9GIU7</accession>
<feature type="domain" description="Fibronectin type-III" evidence="3">
    <location>
        <begin position="209"/>
        <end position="297"/>
    </location>
</feature>
<keyword evidence="1" id="KW-0326">Glycosidase</keyword>
<dbReference type="InterPro" id="IPR036116">
    <property type="entry name" value="FN3_sf"/>
</dbReference>
<keyword evidence="2" id="KW-0624">Polysaccharide degradation</keyword>
<evidence type="ECO:0000259" key="3">
    <source>
        <dbReference type="SMART" id="SM00060"/>
    </source>
</evidence>
<dbReference type="GO" id="GO:0000272">
    <property type="term" value="P:polysaccharide catabolic process"/>
    <property type="evidence" value="ECO:0007669"/>
    <property type="project" value="UniProtKB-KW"/>
</dbReference>
<dbReference type="InterPro" id="IPR013783">
    <property type="entry name" value="Ig-like_fold"/>
</dbReference>
<evidence type="ECO:0000313" key="4">
    <source>
        <dbReference type="EMBL" id="ANH38237.1"/>
    </source>
</evidence>
<sequence length="309" mass="33194">MVPGMALVLPAASAAPPAAVVRAVSPGPATGLQVTSRPVDDVLRLDWQHPKGEDADDLRYRVALSAWEDDAEASYVVDKPFIEVATRGVGTTYRGWIQTISPAGDGDFLPFKVVYEDVPGQAVEINPRPRAGGFALKWKYAKYDQARSWEVFVDGVVVPTKVKQGIKRTLLAQVSGLQAGTDYEIGVRGVNVHGAGEALSVVARTYDLPDQMAAPTVKPGRKGGGLSVRVAWTPPTGWGGGEQCCYRITGHGPVDRQGAPARVERWTDAPATRFDFPVGRSGKWRFQVEAKTGAGFSPISDLSRSVRAR</sequence>
<organism evidence="4 5">
    <name type="scientific">Nocardioides dokdonensis FR1436</name>
    <dbReference type="NCBI Taxonomy" id="1300347"/>
    <lineage>
        <taxon>Bacteria</taxon>
        <taxon>Bacillati</taxon>
        <taxon>Actinomycetota</taxon>
        <taxon>Actinomycetes</taxon>
        <taxon>Propionibacteriales</taxon>
        <taxon>Nocardioidaceae</taxon>
        <taxon>Nocardioides</taxon>
    </lineage>
</organism>
<keyword evidence="2" id="KW-0119">Carbohydrate metabolism</keyword>
<evidence type="ECO:0000256" key="2">
    <source>
        <dbReference type="ARBA" id="ARBA00023326"/>
    </source>
</evidence>
<protein>
    <submittedName>
        <fullName evidence="4">Fibronectin type III domain protein</fullName>
    </submittedName>
</protein>
<dbReference type="EMBL" id="CP015079">
    <property type="protein sequence ID" value="ANH38237.1"/>
    <property type="molecule type" value="Genomic_DNA"/>
</dbReference>
<gene>
    <name evidence="4" type="ORF">I601_1806</name>
</gene>
<dbReference type="Proteomes" id="UP000077868">
    <property type="component" value="Chromosome"/>
</dbReference>
<dbReference type="KEGG" id="ndk:I601_1806"/>
<dbReference type="PATRIC" id="fig|1300347.3.peg.1808"/>